<evidence type="ECO:0000313" key="4">
    <source>
        <dbReference type="Proteomes" id="UP000251402"/>
    </source>
</evidence>
<dbReference type="EMBL" id="CP043450">
    <property type="protein sequence ID" value="QEM10869.1"/>
    <property type="molecule type" value="Genomic_DNA"/>
</dbReference>
<dbReference type="InterPro" id="IPR029044">
    <property type="entry name" value="Nucleotide-diphossugar_trans"/>
</dbReference>
<feature type="domain" description="Glycosyltransferase 2-like" evidence="2">
    <location>
        <begin position="12"/>
        <end position="108"/>
    </location>
</feature>
<dbReference type="AlphaFoldDB" id="A0A5C1HZB0"/>
<keyword evidence="4" id="KW-1185">Reference proteome</keyword>
<dbReference type="PANTHER" id="PTHR43630:SF2">
    <property type="entry name" value="GLYCOSYLTRANSFERASE"/>
    <property type="match status" value="1"/>
</dbReference>
<evidence type="ECO:0000256" key="1">
    <source>
        <dbReference type="ARBA" id="ARBA00038494"/>
    </source>
</evidence>
<evidence type="ECO:0000259" key="2">
    <source>
        <dbReference type="Pfam" id="PF00535"/>
    </source>
</evidence>
<proteinExistence type="inferred from homology"/>
<gene>
    <name evidence="3" type="ORF">DEO27_012830</name>
</gene>
<organism evidence="3 4">
    <name type="scientific">Mucilaginibacter rubeus</name>
    <dbReference type="NCBI Taxonomy" id="2027860"/>
    <lineage>
        <taxon>Bacteria</taxon>
        <taxon>Pseudomonadati</taxon>
        <taxon>Bacteroidota</taxon>
        <taxon>Sphingobacteriia</taxon>
        <taxon>Sphingobacteriales</taxon>
        <taxon>Sphingobacteriaceae</taxon>
        <taxon>Mucilaginibacter</taxon>
    </lineage>
</organism>
<accession>A0A5C1HZB0</accession>
<dbReference type="InterPro" id="IPR001173">
    <property type="entry name" value="Glyco_trans_2-like"/>
</dbReference>
<dbReference type="Pfam" id="PF00535">
    <property type="entry name" value="Glycos_transf_2"/>
    <property type="match status" value="1"/>
</dbReference>
<sequence>MELTSSTLITALILTKNEEPNLKRVLDRLTWLQRVVILDSFSTDATLDIANSYPNVEVFQRKFDTHGNQWNYGLSLLKSKWALTLDADYVLTPEFIQETQNIIANPQNEAYETTFRFLVFGKKLSGDNTTPRPVLFDINKCIYYDDGHTQRLKINGSTGMYKSYILHDDRKSLSRWLSNQDGYAIKESKKLVNEPTSEMPISGKIRKTKVLAPFLVFFHCLFVKRLIFNGWAGWHYTLQRTMVEILLAIRLIEDEKLAEKPESVPTLSIVPDDLKSNLVK</sequence>
<dbReference type="GO" id="GO:0016740">
    <property type="term" value="F:transferase activity"/>
    <property type="evidence" value="ECO:0007669"/>
    <property type="project" value="UniProtKB-KW"/>
</dbReference>
<protein>
    <submittedName>
        <fullName evidence="3">Glycosyltransferase family 2 protein</fullName>
    </submittedName>
</protein>
<dbReference type="SUPFAM" id="SSF53448">
    <property type="entry name" value="Nucleotide-diphospho-sugar transferases"/>
    <property type="match status" value="1"/>
</dbReference>
<dbReference type="RefSeq" id="WP_112565440.1">
    <property type="nucleotide sequence ID" value="NZ_CP043450.1"/>
</dbReference>
<dbReference type="Gene3D" id="3.90.550.10">
    <property type="entry name" value="Spore Coat Polysaccharide Biosynthesis Protein SpsA, Chain A"/>
    <property type="match status" value="1"/>
</dbReference>
<reference evidence="3" key="1">
    <citation type="submission" date="2019-08" db="EMBL/GenBank/DDBJ databases">
        <title>Comparative genome analysis confer to the adaptation heavy metal polluted environment.</title>
        <authorList>
            <person name="Li Y."/>
        </authorList>
    </citation>
    <scope>NUCLEOTIDE SEQUENCE [LARGE SCALE GENOMIC DNA]</scope>
    <source>
        <strain evidence="3">P1</strain>
    </source>
</reference>
<comment type="similarity">
    <text evidence="1">Belongs to the glycosyltransferase 2 family. WaaE/KdtX subfamily.</text>
</comment>
<name>A0A5C1HZB0_9SPHI</name>
<evidence type="ECO:0000313" key="3">
    <source>
        <dbReference type="EMBL" id="QEM10869.1"/>
    </source>
</evidence>
<dbReference type="KEGG" id="mrub:DEO27_012830"/>
<dbReference type="OrthoDB" id="9815923at2"/>
<dbReference type="Proteomes" id="UP000251402">
    <property type="component" value="Chromosome"/>
</dbReference>
<dbReference type="PANTHER" id="PTHR43630">
    <property type="entry name" value="POLY-BETA-1,6-N-ACETYL-D-GLUCOSAMINE SYNTHASE"/>
    <property type="match status" value="1"/>
</dbReference>
<dbReference type="CDD" id="cd02511">
    <property type="entry name" value="Beta4Glucosyltransferase"/>
    <property type="match status" value="1"/>
</dbReference>